<protein>
    <submittedName>
        <fullName evidence="8">DMT family transporter</fullName>
    </submittedName>
</protein>
<evidence type="ECO:0000256" key="3">
    <source>
        <dbReference type="ARBA" id="ARBA00022692"/>
    </source>
</evidence>
<feature type="transmembrane region" description="Helical" evidence="6">
    <location>
        <begin position="40"/>
        <end position="57"/>
    </location>
</feature>
<feature type="domain" description="EamA" evidence="7">
    <location>
        <begin position="40"/>
        <end position="172"/>
    </location>
</feature>
<dbReference type="Pfam" id="PF00892">
    <property type="entry name" value="EamA"/>
    <property type="match status" value="2"/>
</dbReference>
<dbReference type="PANTHER" id="PTHR32322:SF2">
    <property type="entry name" value="EAMA DOMAIN-CONTAINING PROTEIN"/>
    <property type="match status" value="1"/>
</dbReference>
<feature type="transmembrane region" description="Helical" evidence="6">
    <location>
        <begin position="104"/>
        <end position="125"/>
    </location>
</feature>
<evidence type="ECO:0000313" key="9">
    <source>
        <dbReference type="Proteomes" id="UP001597400"/>
    </source>
</evidence>
<feature type="transmembrane region" description="Helical" evidence="6">
    <location>
        <begin position="184"/>
        <end position="201"/>
    </location>
</feature>
<organism evidence="8 9">
    <name type="scientific">Sphingomonas arantia</name>
    <dbReference type="NCBI Taxonomy" id="1460676"/>
    <lineage>
        <taxon>Bacteria</taxon>
        <taxon>Pseudomonadati</taxon>
        <taxon>Pseudomonadota</taxon>
        <taxon>Alphaproteobacteria</taxon>
        <taxon>Sphingomonadales</taxon>
        <taxon>Sphingomonadaceae</taxon>
        <taxon>Sphingomonas</taxon>
    </lineage>
</organism>
<keyword evidence="3 6" id="KW-0812">Transmembrane</keyword>
<dbReference type="SUPFAM" id="SSF103481">
    <property type="entry name" value="Multidrug resistance efflux transporter EmrE"/>
    <property type="match status" value="2"/>
</dbReference>
<feature type="transmembrane region" description="Helical" evidence="6">
    <location>
        <begin position="304"/>
        <end position="321"/>
    </location>
</feature>
<dbReference type="Proteomes" id="UP001597400">
    <property type="component" value="Unassembled WGS sequence"/>
</dbReference>
<comment type="subcellular location">
    <subcellularLocation>
        <location evidence="1">Membrane</location>
        <topology evidence="1">Multi-pass membrane protein</topology>
    </subcellularLocation>
</comment>
<name>A0ABW4U1U2_9SPHN</name>
<feature type="transmembrane region" description="Helical" evidence="6">
    <location>
        <begin position="279"/>
        <end position="298"/>
    </location>
</feature>
<evidence type="ECO:0000256" key="6">
    <source>
        <dbReference type="SAM" id="Phobius"/>
    </source>
</evidence>
<dbReference type="PANTHER" id="PTHR32322">
    <property type="entry name" value="INNER MEMBRANE TRANSPORTER"/>
    <property type="match status" value="1"/>
</dbReference>
<dbReference type="InterPro" id="IPR050638">
    <property type="entry name" value="AA-Vitamin_Transporters"/>
</dbReference>
<sequence length="338" mass="34449">MAHESYTIPSPHVASSGNALGGAVTSPSAQNAQASQLRAGWAYGLLAAVIWGGYLAVSRHGIAAGLGAADLAFIRYGVAGPLLLPWLLRHSPLTLAGIGWRQGVVLSLLAGPLFVLVGASGFRFAPLAHGAVIQLGTVTLMSAVLAWLLVGERLSATRILGLGILVAGLAVIAGPSLVAGGSDAWIGDLLFALAGMMWALFTVLQRQWAVPPLAATAAVSVLSAIIYSPLYLWLHGTTALLRADAVLIAEQILVQGILSGVVALFAFGRAVQILGAGRAALFPALAPAVAIMLGIPLTGEIPDATQIAGLLILSAGLAIAVRRDPPIPSTHAQLGDPK</sequence>
<gene>
    <name evidence="8" type="ORF">ACFSGX_12440</name>
</gene>
<dbReference type="EMBL" id="JBHUGS010000003">
    <property type="protein sequence ID" value="MFD1951574.1"/>
    <property type="molecule type" value="Genomic_DNA"/>
</dbReference>
<feature type="transmembrane region" description="Helical" evidence="6">
    <location>
        <begin position="213"/>
        <end position="234"/>
    </location>
</feature>
<feature type="transmembrane region" description="Helical" evidence="6">
    <location>
        <begin position="131"/>
        <end position="150"/>
    </location>
</feature>
<feature type="domain" description="EamA" evidence="7">
    <location>
        <begin position="186"/>
        <end position="321"/>
    </location>
</feature>
<keyword evidence="5 6" id="KW-0472">Membrane</keyword>
<comment type="caution">
    <text evidence="8">The sequence shown here is derived from an EMBL/GenBank/DDBJ whole genome shotgun (WGS) entry which is preliminary data.</text>
</comment>
<evidence type="ECO:0000256" key="1">
    <source>
        <dbReference type="ARBA" id="ARBA00004141"/>
    </source>
</evidence>
<dbReference type="InterPro" id="IPR000620">
    <property type="entry name" value="EamA_dom"/>
</dbReference>
<comment type="similarity">
    <text evidence="2">Belongs to the EamA transporter family.</text>
</comment>
<accession>A0ABW4U1U2</accession>
<dbReference type="InterPro" id="IPR037185">
    <property type="entry name" value="EmrE-like"/>
</dbReference>
<feature type="transmembrane region" description="Helical" evidence="6">
    <location>
        <begin position="159"/>
        <end position="178"/>
    </location>
</feature>
<evidence type="ECO:0000256" key="5">
    <source>
        <dbReference type="ARBA" id="ARBA00023136"/>
    </source>
</evidence>
<proteinExistence type="inferred from homology"/>
<keyword evidence="9" id="KW-1185">Reference proteome</keyword>
<evidence type="ECO:0000259" key="7">
    <source>
        <dbReference type="Pfam" id="PF00892"/>
    </source>
</evidence>
<reference evidence="9" key="1">
    <citation type="journal article" date="2019" name="Int. J. Syst. Evol. Microbiol.">
        <title>The Global Catalogue of Microorganisms (GCM) 10K type strain sequencing project: providing services to taxonomists for standard genome sequencing and annotation.</title>
        <authorList>
            <consortium name="The Broad Institute Genomics Platform"/>
            <consortium name="The Broad Institute Genome Sequencing Center for Infectious Disease"/>
            <person name="Wu L."/>
            <person name="Ma J."/>
        </authorList>
    </citation>
    <scope>NUCLEOTIDE SEQUENCE [LARGE SCALE GENOMIC DNA]</scope>
    <source>
        <strain evidence="9">CGMCC 1.12702</strain>
    </source>
</reference>
<feature type="transmembrane region" description="Helical" evidence="6">
    <location>
        <begin position="246"/>
        <end position="267"/>
    </location>
</feature>
<evidence type="ECO:0000256" key="2">
    <source>
        <dbReference type="ARBA" id="ARBA00007362"/>
    </source>
</evidence>
<evidence type="ECO:0000256" key="4">
    <source>
        <dbReference type="ARBA" id="ARBA00022989"/>
    </source>
</evidence>
<keyword evidence="4 6" id="KW-1133">Transmembrane helix</keyword>
<evidence type="ECO:0000313" key="8">
    <source>
        <dbReference type="EMBL" id="MFD1951574.1"/>
    </source>
</evidence>
<dbReference type="RefSeq" id="WP_380930343.1">
    <property type="nucleotide sequence ID" value="NZ_JBHUGS010000003.1"/>
</dbReference>
<feature type="transmembrane region" description="Helical" evidence="6">
    <location>
        <begin position="63"/>
        <end position="84"/>
    </location>
</feature>